<dbReference type="CDD" id="cd06550">
    <property type="entry name" value="TM_ABC_iron-siderophores_like"/>
    <property type="match status" value="1"/>
</dbReference>
<comment type="subcellular location">
    <subcellularLocation>
        <location evidence="1">Cell membrane</location>
        <topology evidence="1">Multi-pass membrane protein</topology>
    </subcellularLocation>
</comment>
<evidence type="ECO:0000256" key="6">
    <source>
        <dbReference type="ARBA" id="ARBA00022989"/>
    </source>
</evidence>
<dbReference type="PANTHER" id="PTHR30472">
    <property type="entry name" value="FERRIC ENTEROBACTIN TRANSPORT SYSTEM PERMEASE PROTEIN"/>
    <property type="match status" value="1"/>
</dbReference>
<comment type="caution">
    <text evidence="9">The sequence shown here is derived from an EMBL/GenBank/DDBJ whole genome shotgun (WGS) entry which is preliminary data.</text>
</comment>
<dbReference type="GO" id="GO:0005886">
    <property type="term" value="C:plasma membrane"/>
    <property type="evidence" value="ECO:0007669"/>
    <property type="project" value="UniProtKB-SubCell"/>
</dbReference>
<dbReference type="AlphaFoldDB" id="A0A3N5Y6A2"/>
<feature type="transmembrane region" description="Helical" evidence="8">
    <location>
        <begin position="51"/>
        <end position="71"/>
    </location>
</feature>
<proteinExistence type="inferred from homology"/>
<keyword evidence="10" id="KW-1185">Reference proteome</keyword>
<name>A0A3N5Y6A2_9ALTE</name>
<dbReference type="Proteomes" id="UP000275281">
    <property type="component" value="Unassembled WGS sequence"/>
</dbReference>
<feature type="transmembrane region" description="Helical" evidence="8">
    <location>
        <begin position="152"/>
        <end position="172"/>
    </location>
</feature>
<feature type="transmembrane region" description="Helical" evidence="8">
    <location>
        <begin position="198"/>
        <end position="221"/>
    </location>
</feature>
<gene>
    <name evidence="9" type="ORF">DRW07_04250</name>
</gene>
<accession>A0A3N5Y6A2</accession>
<dbReference type="InterPro" id="IPR037294">
    <property type="entry name" value="ABC_BtuC-like"/>
</dbReference>
<feature type="transmembrane region" description="Helical" evidence="8">
    <location>
        <begin position="77"/>
        <end position="98"/>
    </location>
</feature>
<keyword evidence="7 8" id="KW-0472">Membrane</keyword>
<comment type="similarity">
    <text evidence="2">Belongs to the binding-protein-dependent transport system permease family. FecCD subfamily.</text>
</comment>
<dbReference type="SUPFAM" id="SSF81345">
    <property type="entry name" value="ABC transporter involved in vitamin B12 uptake, BtuC"/>
    <property type="match status" value="1"/>
</dbReference>
<evidence type="ECO:0000256" key="1">
    <source>
        <dbReference type="ARBA" id="ARBA00004651"/>
    </source>
</evidence>
<protein>
    <submittedName>
        <fullName evidence="9">Iron ABC transporter permease</fullName>
    </submittedName>
</protein>
<evidence type="ECO:0000313" key="9">
    <source>
        <dbReference type="EMBL" id="RPJ68846.1"/>
    </source>
</evidence>
<dbReference type="GO" id="GO:0022857">
    <property type="term" value="F:transmembrane transporter activity"/>
    <property type="evidence" value="ECO:0007669"/>
    <property type="project" value="InterPro"/>
</dbReference>
<evidence type="ECO:0000256" key="2">
    <source>
        <dbReference type="ARBA" id="ARBA00007935"/>
    </source>
</evidence>
<keyword evidence="3" id="KW-0813">Transport</keyword>
<dbReference type="OrthoDB" id="9055647at2"/>
<evidence type="ECO:0000256" key="7">
    <source>
        <dbReference type="ARBA" id="ARBA00023136"/>
    </source>
</evidence>
<dbReference type="EMBL" id="RPOK01000001">
    <property type="protein sequence ID" value="RPJ68846.1"/>
    <property type="molecule type" value="Genomic_DNA"/>
</dbReference>
<dbReference type="Gene3D" id="1.10.3470.10">
    <property type="entry name" value="ABC transporter involved in vitamin B12 uptake, BtuC"/>
    <property type="match status" value="1"/>
</dbReference>
<evidence type="ECO:0000256" key="8">
    <source>
        <dbReference type="SAM" id="Phobius"/>
    </source>
</evidence>
<evidence type="ECO:0000256" key="5">
    <source>
        <dbReference type="ARBA" id="ARBA00022692"/>
    </source>
</evidence>
<feature type="transmembrane region" description="Helical" evidence="8">
    <location>
        <begin position="267"/>
        <end position="288"/>
    </location>
</feature>
<sequence length="298" mass="31344">MFQFGVVPVTWHIILHLQLPLVITASLVGASLASGAAALQIVLKNPLADPGIIGITSGASLSAATLILLVPSGALAYFHYWLPLACFAGAMLSTLLIARIAHKLQLLDAAVILAGIGISTVAGAIVAWLYLFSDAQAMRNLTFWLMGSLHQADWWVLAVAAPLMLTSVIVLIKQGRPLNQWYLGEMAAKSVGVNVQRFSALILVCVAVAVGAAVSVAGSVAFIGLMVPHLLRLKLGHDNRLIVPASALTGACLLLLVVCLNSLLTTTLLPVSLVTASLGGPIFLYLLVKQTRPRLRVS</sequence>
<dbReference type="PANTHER" id="PTHR30472:SF25">
    <property type="entry name" value="ABC TRANSPORTER PERMEASE PROTEIN MJ0876-RELATED"/>
    <property type="match status" value="1"/>
</dbReference>
<dbReference type="InterPro" id="IPR000522">
    <property type="entry name" value="ABC_transptr_permease_BtuC"/>
</dbReference>
<evidence type="ECO:0000256" key="3">
    <source>
        <dbReference type="ARBA" id="ARBA00022448"/>
    </source>
</evidence>
<feature type="transmembrane region" description="Helical" evidence="8">
    <location>
        <begin position="20"/>
        <end position="39"/>
    </location>
</feature>
<reference evidence="9 10" key="1">
    <citation type="submission" date="2018-11" db="EMBL/GenBank/DDBJ databases">
        <authorList>
            <person name="Ye M.-Q."/>
            <person name="Du Z.-J."/>
        </authorList>
    </citation>
    <scope>NUCLEOTIDE SEQUENCE [LARGE SCALE GENOMIC DNA]</scope>
    <source>
        <strain evidence="9 10">U0105</strain>
    </source>
</reference>
<feature type="transmembrane region" description="Helical" evidence="8">
    <location>
        <begin position="241"/>
        <end position="260"/>
    </location>
</feature>
<keyword evidence="5 8" id="KW-0812">Transmembrane</keyword>
<keyword evidence="6 8" id="KW-1133">Transmembrane helix</keyword>
<evidence type="ECO:0000256" key="4">
    <source>
        <dbReference type="ARBA" id="ARBA00022475"/>
    </source>
</evidence>
<dbReference type="GO" id="GO:0033214">
    <property type="term" value="P:siderophore-iron import into cell"/>
    <property type="evidence" value="ECO:0007669"/>
    <property type="project" value="TreeGrafter"/>
</dbReference>
<evidence type="ECO:0000313" key="10">
    <source>
        <dbReference type="Proteomes" id="UP000275281"/>
    </source>
</evidence>
<keyword evidence="4" id="KW-1003">Cell membrane</keyword>
<feature type="transmembrane region" description="Helical" evidence="8">
    <location>
        <begin position="110"/>
        <end position="132"/>
    </location>
</feature>
<organism evidence="9 10">
    <name type="scientific">Alteromonas sediminis</name>
    <dbReference type="NCBI Taxonomy" id="2259342"/>
    <lineage>
        <taxon>Bacteria</taxon>
        <taxon>Pseudomonadati</taxon>
        <taxon>Pseudomonadota</taxon>
        <taxon>Gammaproteobacteria</taxon>
        <taxon>Alteromonadales</taxon>
        <taxon>Alteromonadaceae</taxon>
        <taxon>Alteromonas/Salinimonas group</taxon>
        <taxon>Alteromonas</taxon>
    </lineage>
</organism>
<dbReference type="Pfam" id="PF01032">
    <property type="entry name" value="FecCD"/>
    <property type="match status" value="1"/>
</dbReference>